<dbReference type="PANTHER" id="PTHR32248:SF4">
    <property type="entry name" value="RNA POLYMERASE SIGMA-54 FACTOR"/>
    <property type="match status" value="1"/>
</dbReference>
<dbReference type="Gene3D" id="1.10.10.60">
    <property type="entry name" value="Homeodomain-like"/>
    <property type="match status" value="1"/>
</dbReference>
<sequence length="430" mass="49907">MKQNLSQVQSLQWKMNQSLLQSIHLLQYTGMELIEYIEEISKENPLIEEINFDHDLASYKSVSASLPAIGEINQKELTMYDQLKQQLYTVNLTDEIKPIILFGIDSLNENGYLDISLELWAEKCNTTEMKVQEALTLIQTLEPSGIGARTLQECIHLQLKQMQFYQPFMEELLMMHLDWIAEENDEAICEHFGVAIEVVDEIFRQVKACHPKPGQLLSASAPEFIVPEAHIYNENGNLKISFYKWNTPIIEITEEYKDLSSFKGDAAVYLKEKYKQIDWLKQAVSYRKQTLERVIQSIVKRQYMFFEHGSFMLQPLTLKEIAYELGMHVSTISRTITNKYVQTKHGVISLKFFMQSGVPQRDGKQTASFVIKQLMKELIEYEDKQKPLSDEMIKKQLYNEFGITIARRTVMKYREQLNIPASIKRKGTGG</sequence>
<feature type="domain" description="RNA polymerase sigma factor 54 core-binding" evidence="10">
    <location>
        <begin position="71"/>
        <end position="256"/>
    </location>
</feature>
<keyword evidence="12" id="KW-1185">Reference proteome</keyword>
<evidence type="ECO:0000256" key="2">
    <source>
        <dbReference type="ARBA" id="ARBA00022478"/>
    </source>
</evidence>
<dbReference type="GO" id="GO:0003677">
    <property type="term" value="F:DNA binding"/>
    <property type="evidence" value="ECO:0007669"/>
    <property type="project" value="UniProtKB-KW"/>
</dbReference>
<dbReference type="NCBIfam" id="TIGR02395">
    <property type="entry name" value="rpoN_sigma"/>
    <property type="match status" value="1"/>
</dbReference>
<dbReference type="InterPro" id="IPR007634">
    <property type="entry name" value="RNA_pol_sigma_54_DNA-bd"/>
</dbReference>
<dbReference type="AlphaFoldDB" id="A0A917H438"/>
<keyword evidence="7" id="KW-0238">DNA-binding</keyword>
<keyword evidence="6" id="KW-0731">Sigma factor</keyword>
<dbReference type="PROSITE" id="PS50044">
    <property type="entry name" value="SIGMA54_3"/>
    <property type="match status" value="1"/>
</dbReference>
<organism evidence="11 12">
    <name type="scientific">Virgibacillus oceani</name>
    <dbReference type="NCBI Taxonomy" id="1479511"/>
    <lineage>
        <taxon>Bacteria</taxon>
        <taxon>Bacillati</taxon>
        <taxon>Bacillota</taxon>
        <taxon>Bacilli</taxon>
        <taxon>Bacillales</taxon>
        <taxon>Bacillaceae</taxon>
        <taxon>Virgibacillus</taxon>
    </lineage>
</organism>
<dbReference type="PROSITE" id="PS00717">
    <property type="entry name" value="SIGMA54_1"/>
    <property type="match status" value="1"/>
</dbReference>
<evidence type="ECO:0000259" key="9">
    <source>
        <dbReference type="Pfam" id="PF04552"/>
    </source>
</evidence>
<evidence type="ECO:0000256" key="7">
    <source>
        <dbReference type="ARBA" id="ARBA00023125"/>
    </source>
</evidence>
<evidence type="ECO:0000313" key="12">
    <source>
        <dbReference type="Proteomes" id="UP000622860"/>
    </source>
</evidence>
<dbReference type="PANTHER" id="PTHR32248">
    <property type="entry name" value="RNA POLYMERASE SIGMA-54 FACTOR"/>
    <property type="match status" value="1"/>
</dbReference>
<proteinExistence type="inferred from homology"/>
<dbReference type="GO" id="GO:0016987">
    <property type="term" value="F:sigma factor activity"/>
    <property type="evidence" value="ECO:0007669"/>
    <property type="project" value="UniProtKB-KW"/>
</dbReference>
<comment type="similarity">
    <text evidence="1">Belongs to the sigma-54 factor family.</text>
</comment>
<dbReference type="Pfam" id="PF04963">
    <property type="entry name" value="Sigma54_CBD"/>
    <property type="match status" value="1"/>
</dbReference>
<feature type="domain" description="RNA polymerase sigma factor 54 DNA-binding" evidence="9">
    <location>
        <begin position="269"/>
        <end position="426"/>
    </location>
</feature>
<accession>A0A917H438</accession>
<reference evidence="11" key="1">
    <citation type="journal article" date="2014" name="Int. J. Syst. Evol. Microbiol.">
        <title>Complete genome sequence of Corynebacterium casei LMG S-19264T (=DSM 44701T), isolated from a smear-ripened cheese.</title>
        <authorList>
            <consortium name="US DOE Joint Genome Institute (JGI-PGF)"/>
            <person name="Walter F."/>
            <person name="Albersmeier A."/>
            <person name="Kalinowski J."/>
            <person name="Ruckert C."/>
        </authorList>
    </citation>
    <scope>NUCLEOTIDE SEQUENCE</scope>
    <source>
        <strain evidence="11">CGMCC 1.12754</strain>
    </source>
</reference>
<dbReference type="GO" id="GO:0001216">
    <property type="term" value="F:DNA-binding transcription activator activity"/>
    <property type="evidence" value="ECO:0007669"/>
    <property type="project" value="InterPro"/>
</dbReference>
<gene>
    <name evidence="11" type="primary">sigL</name>
    <name evidence="11" type="ORF">GCM10011398_08340</name>
</gene>
<dbReference type="Pfam" id="PF04552">
    <property type="entry name" value="Sigma54_DBD"/>
    <property type="match status" value="1"/>
</dbReference>
<dbReference type="InterPro" id="IPR007046">
    <property type="entry name" value="RNA_pol_sigma_54_core-bd"/>
</dbReference>
<keyword evidence="5" id="KW-0805">Transcription regulation</keyword>
<evidence type="ECO:0000256" key="5">
    <source>
        <dbReference type="ARBA" id="ARBA00023015"/>
    </source>
</evidence>
<name>A0A917H438_9BACI</name>
<dbReference type="GO" id="GO:0006352">
    <property type="term" value="P:DNA-templated transcription initiation"/>
    <property type="evidence" value="ECO:0007669"/>
    <property type="project" value="InterPro"/>
</dbReference>
<dbReference type="InterPro" id="IPR038709">
    <property type="entry name" value="RpoN_core-bd_sf"/>
</dbReference>
<dbReference type="GO" id="GO:0000428">
    <property type="term" value="C:DNA-directed RNA polymerase complex"/>
    <property type="evidence" value="ECO:0007669"/>
    <property type="project" value="UniProtKB-KW"/>
</dbReference>
<comment type="caution">
    <text evidence="11">The sequence shown here is derived from an EMBL/GenBank/DDBJ whole genome shotgun (WGS) entry which is preliminary data.</text>
</comment>
<keyword evidence="3" id="KW-0808">Transferase</keyword>
<dbReference type="EMBL" id="BMFR01000002">
    <property type="protein sequence ID" value="GGG66972.1"/>
    <property type="molecule type" value="Genomic_DNA"/>
</dbReference>
<dbReference type="GO" id="GO:0016779">
    <property type="term" value="F:nucleotidyltransferase activity"/>
    <property type="evidence" value="ECO:0007669"/>
    <property type="project" value="UniProtKB-KW"/>
</dbReference>
<dbReference type="Pfam" id="PF00309">
    <property type="entry name" value="Sigma54_AID"/>
    <property type="match status" value="1"/>
</dbReference>
<dbReference type="PRINTS" id="PR00045">
    <property type="entry name" value="SIGMA54FCT"/>
</dbReference>
<keyword evidence="8" id="KW-0804">Transcription</keyword>
<dbReference type="Gene3D" id="1.10.10.1330">
    <property type="entry name" value="RNA polymerase sigma-54 factor, core-binding domain"/>
    <property type="match status" value="1"/>
</dbReference>
<dbReference type="InterPro" id="IPR000394">
    <property type="entry name" value="RNA_pol_sigma_54"/>
</dbReference>
<evidence type="ECO:0000256" key="6">
    <source>
        <dbReference type="ARBA" id="ARBA00023082"/>
    </source>
</evidence>
<evidence type="ECO:0000256" key="3">
    <source>
        <dbReference type="ARBA" id="ARBA00022679"/>
    </source>
</evidence>
<evidence type="ECO:0000313" key="11">
    <source>
        <dbReference type="EMBL" id="GGG66972.1"/>
    </source>
</evidence>
<keyword evidence="2" id="KW-0240">DNA-directed RNA polymerase</keyword>
<dbReference type="Proteomes" id="UP000622860">
    <property type="component" value="Unassembled WGS sequence"/>
</dbReference>
<evidence type="ECO:0000256" key="8">
    <source>
        <dbReference type="ARBA" id="ARBA00023163"/>
    </source>
</evidence>
<protein>
    <submittedName>
        <fullName evidence="11">RNA polymerase sigma-54 factor</fullName>
    </submittedName>
</protein>
<reference evidence="11" key="2">
    <citation type="submission" date="2020-09" db="EMBL/GenBank/DDBJ databases">
        <authorList>
            <person name="Sun Q."/>
            <person name="Zhou Y."/>
        </authorList>
    </citation>
    <scope>NUCLEOTIDE SEQUENCE</scope>
    <source>
        <strain evidence="11">CGMCC 1.12754</strain>
    </source>
</reference>
<evidence type="ECO:0000256" key="1">
    <source>
        <dbReference type="ARBA" id="ARBA00008798"/>
    </source>
</evidence>
<evidence type="ECO:0000259" key="10">
    <source>
        <dbReference type="Pfam" id="PF04963"/>
    </source>
</evidence>
<evidence type="ECO:0000256" key="4">
    <source>
        <dbReference type="ARBA" id="ARBA00022695"/>
    </source>
</evidence>
<dbReference type="PIRSF" id="PIRSF000774">
    <property type="entry name" value="RpoN"/>
    <property type="match status" value="1"/>
</dbReference>
<dbReference type="RefSeq" id="WP_188454089.1">
    <property type="nucleotide sequence ID" value="NZ_BMFR01000002.1"/>
</dbReference>
<keyword evidence="4" id="KW-0548">Nucleotidyltransferase</keyword>